<dbReference type="Proteomes" id="UP000294927">
    <property type="component" value="Unassembled WGS sequence"/>
</dbReference>
<dbReference type="EMBL" id="SOCP01000008">
    <property type="protein sequence ID" value="TDV48665.1"/>
    <property type="molecule type" value="Genomic_DNA"/>
</dbReference>
<keyword evidence="2" id="KW-1185">Reference proteome</keyword>
<organism evidence="1 2">
    <name type="scientific">Actinophytocola oryzae</name>
    <dbReference type="NCBI Taxonomy" id="502181"/>
    <lineage>
        <taxon>Bacteria</taxon>
        <taxon>Bacillati</taxon>
        <taxon>Actinomycetota</taxon>
        <taxon>Actinomycetes</taxon>
        <taxon>Pseudonocardiales</taxon>
        <taxon>Pseudonocardiaceae</taxon>
    </lineage>
</organism>
<name>A0A4R7VHN4_9PSEU</name>
<reference evidence="1 2" key="1">
    <citation type="submission" date="2019-03" db="EMBL/GenBank/DDBJ databases">
        <title>Genomic Encyclopedia of Archaeal and Bacterial Type Strains, Phase II (KMG-II): from individual species to whole genera.</title>
        <authorList>
            <person name="Goeker M."/>
        </authorList>
    </citation>
    <scope>NUCLEOTIDE SEQUENCE [LARGE SCALE GENOMIC DNA]</scope>
    <source>
        <strain evidence="1 2">DSM 45499</strain>
    </source>
</reference>
<dbReference type="AlphaFoldDB" id="A0A4R7VHN4"/>
<proteinExistence type="predicted"/>
<accession>A0A4R7VHN4</accession>
<gene>
    <name evidence="1" type="ORF">CLV71_10825</name>
</gene>
<dbReference type="OrthoDB" id="3700530at2"/>
<sequence length="80" mass="8393">METLNKREYAILRAVEDGRGALLVSCEPDLTVDGSWCDHTAVHTLVASGLIRAAAPADIGSRVAAVVTDAGVRVLHPELA</sequence>
<evidence type="ECO:0000313" key="2">
    <source>
        <dbReference type="Proteomes" id="UP000294927"/>
    </source>
</evidence>
<evidence type="ECO:0000313" key="1">
    <source>
        <dbReference type="EMBL" id="TDV48665.1"/>
    </source>
</evidence>
<protein>
    <recommendedName>
        <fullName evidence="3">MarR family transcriptional regulator</fullName>
    </recommendedName>
</protein>
<evidence type="ECO:0008006" key="3">
    <source>
        <dbReference type="Google" id="ProtNLM"/>
    </source>
</evidence>
<comment type="caution">
    <text evidence="1">The sequence shown here is derived from an EMBL/GenBank/DDBJ whole genome shotgun (WGS) entry which is preliminary data.</text>
</comment>
<dbReference type="RefSeq" id="WP_133904722.1">
    <property type="nucleotide sequence ID" value="NZ_SOCP01000008.1"/>
</dbReference>